<dbReference type="InterPro" id="IPR045913">
    <property type="entry name" value="TBC20/Gyp8-like"/>
</dbReference>
<keyword evidence="1" id="KW-0343">GTPase activation</keyword>
<dbReference type="PROSITE" id="PS50086">
    <property type="entry name" value="TBC_RABGAP"/>
    <property type="match status" value="1"/>
</dbReference>
<dbReference type="EMBL" id="SPRC01000063">
    <property type="protein sequence ID" value="TIB75456.1"/>
    <property type="molecule type" value="Genomic_DNA"/>
</dbReference>
<dbReference type="Gene3D" id="1.10.472.80">
    <property type="entry name" value="Ypt/Rab-GAP domain of gyp1p, domain 3"/>
    <property type="match status" value="1"/>
</dbReference>
<dbReference type="PANTHER" id="PTHR20913">
    <property type="entry name" value="TBC1 DOMAIN FAMILY MEMBER 20/GTPASE"/>
    <property type="match status" value="1"/>
</dbReference>
<dbReference type="GO" id="GO:0006888">
    <property type="term" value="P:endoplasmic reticulum to Golgi vesicle-mediated transport"/>
    <property type="evidence" value="ECO:0007669"/>
    <property type="project" value="TreeGrafter"/>
</dbReference>
<dbReference type="SUPFAM" id="SSF47923">
    <property type="entry name" value="Ypt/Rab-GAP domain of gyp1p"/>
    <property type="match status" value="2"/>
</dbReference>
<dbReference type="GO" id="GO:0005789">
    <property type="term" value="C:endoplasmic reticulum membrane"/>
    <property type="evidence" value="ECO:0007669"/>
    <property type="project" value="TreeGrafter"/>
</dbReference>
<evidence type="ECO:0000259" key="3">
    <source>
        <dbReference type="PROSITE" id="PS50086"/>
    </source>
</evidence>
<dbReference type="Pfam" id="PF00566">
    <property type="entry name" value="RabGAP-TBC"/>
    <property type="match status" value="1"/>
</dbReference>
<dbReference type="GO" id="GO:0005096">
    <property type="term" value="F:GTPase activator activity"/>
    <property type="evidence" value="ECO:0007669"/>
    <property type="project" value="UniProtKB-KW"/>
</dbReference>
<feature type="domain" description="Rab-GAP TBC" evidence="3">
    <location>
        <begin position="100"/>
        <end position="301"/>
    </location>
</feature>
<dbReference type="Gene3D" id="1.10.8.1310">
    <property type="match status" value="1"/>
</dbReference>
<sequence>MISEKEESLDIHTDGELTEEKEIDRGTWRTTSIYRQVDNALSSNDNEQLRKLARLSALERSRCHFLKIPSEKTTLPPVSEFWKSPSKSRSRSRTRSPNGRYALARQWFFWSPFSEEDVEEINERYSLNEYLCLFSEQDRRSLRIAHPDEHQVRLDIDRSFIHYPRNITSKQKDQLKALLHDLIISTLRLRPSLHYFQGFHDIIGVLVVELDLDLLRMQKFVEKFALHWCRDGMGVGLEPILGWLRLIQKILIAVDLDLAVIVEKTSPEPFFALSWILTLFAHDVTSQAGIARLFDVWIAEGPHALVYFCVALILHKKEQIMGVVKSEDFDDDIGNLHAILSSIPDSLDKELPLLLDSMMEIKRTYPLNHPFVDVDVIMGSFSVLRSPPISISDEAAEFATRKVGNLVKQPLPALEILASAIVKRNQDQKLQSMRRNRVKWAITVSVTVSAIVFGYYTKRKPDVLGLLKSTLNTL</sequence>
<name>A0A4T0M063_9BASI</name>
<dbReference type="InterPro" id="IPR000195">
    <property type="entry name" value="Rab-GAP-TBC_dom"/>
</dbReference>
<evidence type="ECO:0000256" key="2">
    <source>
        <dbReference type="SAM" id="MobiDB-lite"/>
    </source>
</evidence>
<dbReference type="PANTHER" id="PTHR20913:SF7">
    <property type="entry name" value="RE60063P"/>
    <property type="match status" value="1"/>
</dbReference>
<proteinExistence type="predicted"/>
<feature type="region of interest" description="Disordered" evidence="2">
    <location>
        <begin position="1"/>
        <end position="22"/>
    </location>
</feature>
<gene>
    <name evidence="4" type="ORF">E3Q22_03994</name>
</gene>
<dbReference type="Proteomes" id="UP000310685">
    <property type="component" value="Unassembled WGS sequence"/>
</dbReference>
<comment type="caution">
    <text evidence="4">The sequence shown here is derived from an EMBL/GenBank/DDBJ whole genome shotgun (WGS) entry which is preliminary data.</text>
</comment>
<dbReference type="InterPro" id="IPR035969">
    <property type="entry name" value="Rab-GAP_TBC_sf"/>
</dbReference>
<dbReference type="AlphaFoldDB" id="A0A4T0M063"/>
<reference evidence="4 5" key="1">
    <citation type="submission" date="2019-03" db="EMBL/GenBank/DDBJ databases">
        <title>Sequencing 25 genomes of Wallemia mellicola.</title>
        <authorList>
            <person name="Gostincar C."/>
        </authorList>
    </citation>
    <scope>NUCLEOTIDE SEQUENCE [LARGE SCALE GENOMIC DNA]</scope>
    <source>
        <strain evidence="4 5">EXF-6152</strain>
    </source>
</reference>
<evidence type="ECO:0000313" key="5">
    <source>
        <dbReference type="Proteomes" id="UP000310685"/>
    </source>
</evidence>
<evidence type="ECO:0000256" key="1">
    <source>
        <dbReference type="ARBA" id="ARBA00022468"/>
    </source>
</evidence>
<evidence type="ECO:0000313" key="4">
    <source>
        <dbReference type="EMBL" id="TIB75456.1"/>
    </source>
</evidence>
<protein>
    <recommendedName>
        <fullName evidence="3">Rab-GAP TBC domain-containing protein</fullName>
    </recommendedName>
</protein>
<accession>A0A4T0M063</accession>
<organism evidence="4 5">
    <name type="scientific">Wallemia mellicola</name>
    <dbReference type="NCBI Taxonomy" id="1708541"/>
    <lineage>
        <taxon>Eukaryota</taxon>
        <taxon>Fungi</taxon>
        <taxon>Dikarya</taxon>
        <taxon>Basidiomycota</taxon>
        <taxon>Wallemiomycotina</taxon>
        <taxon>Wallemiomycetes</taxon>
        <taxon>Wallemiales</taxon>
        <taxon>Wallemiaceae</taxon>
        <taxon>Wallemia</taxon>
    </lineage>
</organism>